<dbReference type="Pfam" id="PF00300">
    <property type="entry name" value="His_Phos_1"/>
    <property type="match status" value="1"/>
</dbReference>
<dbReference type="EMBL" id="BLAD01000035">
    <property type="protein sequence ID" value="GER98014.1"/>
    <property type="molecule type" value="Genomic_DNA"/>
</dbReference>
<dbReference type="AlphaFoldDB" id="A0A5M3VML3"/>
<accession>A0A5M3VML3</accession>
<gene>
    <name evidence="3" type="primary">gpm</name>
    <name evidence="3" type="ORF">Acor_00760</name>
</gene>
<dbReference type="OrthoDB" id="5449373at2"/>
<organism evidence="3 4">
    <name type="scientific">Acrocarpospora corrugata</name>
    <dbReference type="NCBI Taxonomy" id="35763"/>
    <lineage>
        <taxon>Bacteria</taxon>
        <taxon>Bacillati</taxon>
        <taxon>Actinomycetota</taxon>
        <taxon>Actinomycetes</taxon>
        <taxon>Streptosporangiales</taxon>
        <taxon>Streptosporangiaceae</taxon>
        <taxon>Acrocarpospora</taxon>
    </lineage>
</organism>
<dbReference type="SUPFAM" id="SSF53254">
    <property type="entry name" value="Phosphoglycerate mutase-like"/>
    <property type="match status" value="1"/>
</dbReference>
<dbReference type="CDD" id="cd07067">
    <property type="entry name" value="HP_PGM_like"/>
    <property type="match status" value="1"/>
</dbReference>
<dbReference type="GO" id="GO:0016791">
    <property type="term" value="F:phosphatase activity"/>
    <property type="evidence" value="ECO:0007669"/>
    <property type="project" value="TreeGrafter"/>
</dbReference>
<reference evidence="3 4" key="1">
    <citation type="submission" date="2019-10" db="EMBL/GenBank/DDBJ databases">
        <title>Whole genome shotgun sequence of Acrocarpospora corrugata NBRC 13972.</title>
        <authorList>
            <person name="Ichikawa N."/>
            <person name="Kimura A."/>
            <person name="Kitahashi Y."/>
            <person name="Komaki H."/>
            <person name="Oguchi A."/>
        </authorList>
    </citation>
    <scope>NUCLEOTIDE SEQUENCE [LARGE SCALE GENOMIC DNA]</scope>
    <source>
        <strain evidence="3 4">NBRC 13972</strain>
    </source>
</reference>
<sequence length="244" mass="26927">MSCPHVEHAGAVEFVYVVRHGQSTSNVAFLAAETESGTVIPDDDLVIGLTELGWRQAESVGKWLAGLDAGDVPDMVWCSPYLRAEQTWAGVERELVAAGRERPCHQVDVRLRDRDRGRFRHIPSRWVRERFPAEAEAEDRDQLGYRPPDGESFRDVADRLREVVAEIEADGHRRVLIVAHDAVVLFLRQILEGLGDDEVLAIAAGGLADNGSITSWRGVQDGYRLMAYNVSFGGGADEQGASYS</sequence>
<dbReference type="PANTHER" id="PTHR48100:SF1">
    <property type="entry name" value="HISTIDINE PHOSPHATASE FAMILY PROTEIN-RELATED"/>
    <property type="match status" value="1"/>
</dbReference>
<dbReference type="Gene3D" id="3.40.50.1240">
    <property type="entry name" value="Phosphoglycerate mutase-like"/>
    <property type="match status" value="1"/>
</dbReference>
<dbReference type="InterPro" id="IPR050275">
    <property type="entry name" value="PGM_Phosphatase"/>
</dbReference>
<evidence type="ECO:0000256" key="2">
    <source>
        <dbReference type="ARBA" id="ARBA00023235"/>
    </source>
</evidence>
<evidence type="ECO:0000313" key="3">
    <source>
        <dbReference type="EMBL" id="GER98014.1"/>
    </source>
</evidence>
<dbReference type="RefSeq" id="WP_155334475.1">
    <property type="nucleotide sequence ID" value="NZ_BAAABN010000006.1"/>
</dbReference>
<dbReference type="PANTHER" id="PTHR48100">
    <property type="entry name" value="BROAD-SPECIFICITY PHOSPHATASE YOR283W-RELATED"/>
    <property type="match status" value="1"/>
</dbReference>
<keyword evidence="1" id="KW-0324">Glycolysis</keyword>
<dbReference type="InterPro" id="IPR013078">
    <property type="entry name" value="His_Pase_superF_clade-1"/>
</dbReference>
<dbReference type="InterPro" id="IPR001345">
    <property type="entry name" value="PG/BPGM_mutase_AS"/>
</dbReference>
<evidence type="ECO:0000313" key="4">
    <source>
        <dbReference type="Proteomes" id="UP000334990"/>
    </source>
</evidence>
<keyword evidence="2" id="KW-0413">Isomerase</keyword>
<proteinExistence type="predicted"/>
<comment type="caution">
    <text evidence="3">The sequence shown here is derived from an EMBL/GenBank/DDBJ whole genome shotgun (WGS) entry which is preliminary data.</text>
</comment>
<dbReference type="PROSITE" id="PS00175">
    <property type="entry name" value="PG_MUTASE"/>
    <property type="match status" value="1"/>
</dbReference>
<dbReference type="SMART" id="SM00855">
    <property type="entry name" value="PGAM"/>
    <property type="match status" value="1"/>
</dbReference>
<dbReference type="Proteomes" id="UP000334990">
    <property type="component" value="Unassembled WGS sequence"/>
</dbReference>
<evidence type="ECO:0000256" key="1">
    <source>
        <dbReference type="ARBA" id="ARBA00023152"/>
    </source>
</evidence>
<name>A0A5M3VML3_9ACTN</name>
<keyword evidence="4" id="KW-1185">Reference proteome</keyword>
<dbReference type="GO" id="GO:0005737">
    <property type="term" value="C:cytoplasm"/>
    <property type="evidence" value="ECO:0007669"/>
    <property type="project" value="TreeGrafter"/>
</dbReference>
<protein>
    <submittedName>
        <fullName evidence="3">Phosphoglycerate mutase</fullName>
    </submittedName>
</protein>
<dbReference type="InterPro" id="IPR029033">
    <property type="entry name" value="His_PPase_superfam"/>
</dbReference>